<dbReference type="RefSeq" id="WP_205311774.1">
    <property type="nucleotide sequence ID" value="NZ_JAERPS020000006.1"/>
</dbReference>
<accession>A0ABS7XDC8</accession>
<comment type="caution">
    <text evidence="2">The sequence shown here is derived from an EMBL/GenBank/DDBJ whole genome shotgun (WGS) entry which is preliminary data.</text>
</comment>
<dbReference type="InterPro" id="IPR042099">
    <property type="entry name" value="ANL_N_sf"/>
</dbReference>
<dbReference type="InterPro" id="IPR000873">
    <property type="entry name" value="AMP-dep_synth/lig_dom"/>
</dbReference>
<reference evidence="2 3" key="1">
    <citation type="submission" date="2021-08" db="EMBL/GenBank/DDBJ databases">
        <title>Rheinheimera aquimaris sp. nov., isolated from seawater of the East Sea in Korea.</title>
        <authorList>
            <person name="Kim K.H."/>
            <person name="Wenting R."/>
            <person name="Kim K.R."/>
            <person name="Jeon C.O."/>
        </authorList>
    </citation>
    <scope>NUCLEOTIDE SEQUENCE [LARGE SCALE GENOMIC DNA]</scope>
    <source>
        <strain evidence="2 3">MA-13</strain>
    </source>
</reference>
<dbReference type="Pfam" id="PF00501">
    <property type="entry name" value="AMP-binding"/>
    <property type="match status" value="1"/>
</dbReference>
<proteinExistence type="predicted"/>
<keyword evidence="3" id="KW-1185">Reference proteome</keyword>
<dbReference type="SUPFAM" id="SSF56801">
    <property type="entry name" value="Acetyl-CoA synthetase-like"/>
    <property type="match status" value="1"/>
</dbReference>
<feature type="domain" description="AMP-dependent synthetase/ligase" evidence="1">
    <location>
        <begin position="125"/>
        <end position="282"/>
    </location>
</feature>
<dbReference type="Gene3D" id="3.30.300.30">
    <property type="match status" value="1"/>
</dbReference>
<dbReference type="Proteomes" id="UP000663814">
    <property type="component" value="Unassembled WGS sequence"/>
</dbReference>
<sequence>MLEQKSSYWLLSWASAQQLIALDDAGQRYSYSQWYQAVQQCYQHIQQQDGDTVLLYQPDGLQFSIWLIALALAGKHIVLSADGQPATLALAASHCDWQATQHFSCLEIAVSITAPPQLQLSLSPQCCVSFFTSGSSGTPKLIGKTLSQLLREVQTLQQQFAAQLQSATLVAGTVSGQHIYGLLFRLLWPLCANRPFYCQQLSYLEQWQALLQQHKVIFIASPAHLARFDDIAKLTANSASISAIFSSGGPLADEVPARYVEALGQAPIEVFGSTETGGIGFRQRQNSQNYWRAFAGVQLTSDERDALVLQSPHLPDQTPYQTEDKVQLLPDQCFILLGRLDRIVKLEEKRLSLPELEQFCQQSEWVNAAAALVLTQPKVQLALVLALSESGQLVLQTQGKLALNQLLKQHLLQRFERVLLPKRFRYLTALPYNAQGKLPRAQLEALFHHD</sequence>
<dbReference type="PANTHER" id="PTHR45398:SF1">
    <property type="entry name" value="ENZYME, PUTATIVE (JCVI)-RELATED"/>
    <property type="match status" value="1"/>
</dbReference>
<dbReference type="Gene3D" id="3.40.50.12780">
    <property type="entry name" value="N-terminal domain of ligase-like"/>
    <property type="match status" value="1"/>
</dbReference>
<evidence type="ECO:0000259" key="1">
    <source>
        <dbReference type="Pfam" id="PF00501"/>
    </source>
</evidence>
<evidence type="ECO:0000313" key="2">
    <source>
        <dbReference type="EMBL" id="MBZ9613065.1"/>
    </source>
</evidence>
<evidence type="ECO:0000313" key="3">
    <source>
        <dbReference type="Proteomes" id="UP000663814"/>
    </source>
</evidence>
<dbReference type="InterPro" id="IPR045851">
    <property type="entry name" value="AMP-bd_C_sf"/>
</dbReference>
<name>A0ABS7XDC8_9GAMM</name>
<organism evidence="2 3">
    <name type="scientific">Rheinheimera maricola</name>
    <dbReference type="NCBI Taxonomy" id="2793282"/>
    <lineage>
        <taxon>Bacteria</taxon>
        <taxon>Pseudomonadati</taxon>
        <taxon>Pseudomonadota</taxon>
        <taxon>Gammaproteobacteria</taxon>
        <taxon>Chromatiales</taxon>
        <taxon>Chromatiaceae</taxon>
        <taxon>Rheinheimera</taxon>
    </lineage>
</organism>
<dbReference type="PANTHER" id="PTHR45398">
    <property type="match status" value="1"/>
</dbReference>
<gene>
    <name evidence="2" type="ORF">I4W93_015860</name>
</gene>
<protein>
    <submittedName>
        <fullName evidence="2">AMP-binding protein</fullName>
    </submittedName>
</protein>
<dbReference type="EMBL" id="JAERPS020000006">
    <property type="protein sequence ID" value="MBZ9613065.1"/>
    <property type="molecule type" value="Genomic_DNA"/>
</dbReference>